<dbReference type="STRING" id="408074.SAMN05660909_05185"/>
<name>A0A1H4GCX1_9BACT</name>
<dbReference type="GO" id="GO:0043565">
    <property type="term" value="F:sequence-specific DNA binding"/>
    <property type="evidence" value="ECO:0007669"/>
    <property type="project" value="InterPro"/>
</dbReference>
<feature type="domain" description="HTH araC/xylS-type" evidence="4">
    <location>
        <begin position="151"/>
        <end position="251"/>
    </location>
</feature>
<keyword evidence="3" id="KW-0804">Transcription</keyword>
<organism evidence="5 6">
    <name type="scientific">Chitinophaga terrae</name>
    <name type="common">ex Kim and Jung 2007</name>
    <dbReference type="NCBI Taxonomy" id="408074"/>
    <lineage>
        <taxon>Bacteria</taxon>
        <taxon>Pseudomonadati</taxon>
        <taxon>Bacteroidota</taxon>
        <taxon>Chitinophagia</taxon>
        <taxon>Chitinophagales</taxon>
        <taxon>Chitinophagaceae</taxon>
        <taxon>Chitinophaga</taxon>
    </lineage>
</organism>
<evidence type="ECO:0000256" key="3">
    <source>
        <dbReference type="ARBA" id="ARBA00023163"/>
    </source>
</evidence>
<evidence type="ECO:0000313" key="5">
    <source>
        <dbReference type="EMBL" id="SEB07473.1"/>
    </source>
</evidence>
<dbReference type="SUPFAM" id="SSF46689">
    <property type="entry name" value="Homeodomain-like"/>
    <property type="match status" value="1"/>
</dbReference>
<dbReference type="InterPro" id="IPR009057">
    <property type="entry name" value="Homeodomain-like_sf"/>
</dbReference>
<dbReference type="Proteomes" id="UP000199656">
    <property type="component" value="Unassembled WGS sequence"/>
</dbReference>
<reference evidence="6" key="1">
    <citation type="submission" date="2016-10" db="EMBL/GenBank/DDBJ databases">
        <authorList>
            <person name="Varghese N."/>
            <person name="Submissions S."/>
        </authorList>
    </citation>
    <scope>NUCLEOTIDE SEQUENCE [LARGE SCALE GENOMIC DNA]</scope>
    <source>
        <strain evidence="6">DSM 23920</strain>
    </source>
</reference>
<dbReference type="GO" id="GO:0003700">
    <property type="term" value="F:DNA-binding transcription factor activity"/>
    <property type="evidence" value="ECO:0007669"/>
    <property type="project" value="InterPro"/>
</dbReference>
<dbReference type="Gene3D" id="1.10.10.60">
    <property type="entry name" value="Homeodomain-like"/>
    <property type="match status" value="1"/>
</dbReference>
<dbReference type="AlphaFoldDB" id="A0A1H4GCX1"/>
<evidence type="ECO:0000256" key="2">
    <source>
        <dbReference type="ARBA" id="ARBA00023125"/>
    </source>
</evidence>
<evidence type="ECO:0000313" key="6">
    <source>
        <dbReference type="Proteomes" id="UP000199656"/>
    </source>
</evidence>
<keyword evidence="1" id="KW-0805">Transcription regulation</keyword>
<proteinExistence type="predicted"/>
<keyword evidence="2 5" id="KW-0238">DNA-binding</keyword>
<gene>
    <name evidence="5" type="ORF">SAMN05660909_05185</name>
</gene>
<dbReference type="PROSITE" id="PS01124">
    <property type="entry name" value="HTH_ARAC_FAMILY_2"/>
    <property type="match status" value="1"/>
</dbReference>
<dbReference type="EMBL" id="FNRL01000037">
    <property type="protein sequence ID" value="SEB07473.1"/>
    <property type="molecule type" value="Genomic_DNA"/>
</dbReference>
<sequence length="258" mass="29589">MKAWKIDKIALSYSPMNKQPHNPFILAIKAYNLTVEIHHHSAYQIVLSDDAPFISTIRGQLCEQIYGFIIKPQVPHFCVAEKGALNVLNIEPYSGIGLYLSGLFPRDKDHIVFKSTSEAKAFFQADTPDIYAFINALLSKLPEVKQDERVDILVNYIKANYFEQNITPQTFADMVFLSPSRLAALFKKQTGSSLSKYLLWTRLRQVIYLALTDKDRSLTDIAYDTGFYDLPQLNKYMYEMFGMPPKALKHNSDLIQLY</sequence>
<keyword evidence="6" id="KW-1185">Reference proteome</keyword>
<protein>
    <submittedName>
        <fullName evidence="5">AraC-type DNA-binding protein</fullName>
    </submittedName>
</protein>
<dbReference type="InterPro" id="IPR018060">
    <property type="entry name" value="HTH_AraC"/>
</dbReference>
<evidence type="ECO:0000256" key="1">
    <source>
        <dbReference type="ARBA" id="ARBA00023015"/>
    </source>
</evidence>
<dbReference type="PANTHER" id="PTHR43280:SF2">
    <property type="entry name" value="HTH-TYPE TRANSCRIPTIONAL REGULATOR EXSA"/>
    <property type="match status" value="1"/>
</dbReference>
<evidence type="ECO:0000259" key="4">
    <source>
        <dbReference type="PROSITE" id="PS01124"/>
    </source>
</evidence>
<dbReference type="SMART" id="SM00342">
    <property type="entry name" value="HTH_ARAC"/>
    <property type="match status" value="1"/>
</dbReference>
<accession>A0A1H4GCX1</accession>
<dbReference type="Pfam" id="PF12833">
    <property type="entry name" value="HTH_18"/>
    <property type="match status" value="1"/>
</dbReference>
<dbReference type="PANTHER" id="PTHR43280">
    <property type="entry name" value="ARAC-FAMILY TRANSCRIPTIONAL REGULATOR"/>
    <property type="match status" value="1"/>
</dbReference>